<dbReference type="CDD" id="cd06145">
    <property type="entry name" value="REX1_like"/>
    <property type="match status" value="1"/>
</dbReference>
<dbReference type="Gene3D" id="3.30.420.10">
    <property type="entry name" value="Ribonuclease H-like superfamily/Ribonuclease H"/>
    <property type="match status" value="1"/>
</dbReference>
<dbReference type="AlphaFoldDB" id="A0A3D8SJV9"/>
<dbReference type="PANTHER" id="PTHR12801:SF112">
    <property type="entry name" value="RNA EXONUCLEASE 3"/>
    <property type="match status" value="1"/>
</dbReference>
<accession>A0A3D8SJV9</accession>
<keyword evidence="4 7" id="KW-0269">Exonuclease</keyword>
<dbReference type="STRING" id="1810919.A0A3D8SJV9"/>
<evidence type="ECO:0000256" key="1">
    <source>
        <dbReference type="ARBA" id="ARBA00006357"/>
    </source>
</evidence>
<reference evidence="7 8" key="1">
    <citation type="journal article" date="2018" name="IMA Fungus">
        <title>IMA Genome-F 9: Draft genome sequence of Annulohypoxylon stygium, Aspergillus mulundensis, Berkeleyomyces basicola (syn. Thielaviopsis basicola), Ceratocystis smalleyi, two Cercospora beticola strains, Coleophoma cylindrospora, Fusarium fracticaudum, Phialophora cf. hyalina, and Morchella septimelata.</title>
        <authorList>
            <person name="Wingfield B.D."/>
            <person name="Bills G.F."/>
            <person name="Dong Y."/>
            <person name="Huang W."/>
            <person name="Nel W.J."/>
            <person name="Swalarsk-Parry B.S."/>
            <person name="Vaghefi N."/>
            <person name="Wilken P.M."/>
            <person name="An Z."/>
            <person name="de Beer Z.W."/>
            <person name="De Vos L."/>
            <person name="Chen L."/>
            <person name="Duong T.A."/>
            <person name="Gao Y."/>
            <person name="Hammerbacher A."/>
            <person name="Kikkert J.R."/>
            <person name="Li Y."/>
            <person name="Li H."/>
            <person name="Li K."/>
            <person name="Li Q."/>
            <person name="Liu X."/>
            <person name="Ma X."/>
            <person name="Naidoo K."/>
            <person name="Pethybridge S.J."/>
            <person name="Sun J."/>
            <person name="Steenkamp E.T."/>
            <person name="van der Nest M.A."/>
            <person name="van Wyk S."/>
            <person name="Wingfield M.J."/>
            <person name="Xiong C."/>
            <person name="Yue Q."/>
            <person name="Zhang X."/>
        </authorList>
    </citation>
    <scope>NUCLEOTIDE SEQUENCE [LARGE SCALE GENOMIC DNA]</scope>
    <source>
        <strain evidence="7 8">DSM 5745</strain>
    </source>
</reference>
<proteinExistence type="inferred from homology"/>
<dbReference type="Proteomes" id="UP000256690">
    <property type="component" value="Unassembled WGS sequence"/>
</dbReference>
<evidence type="ECO:0000256" key="2">
    <source>
        <dbReference type="ARBA" id="ARBA00022722"/>
    </source>
</evidence>
<dbReference type="GO" id="GO:0003676">
    <property type="term" value="F:nucleic acid binding"/>
    <property type="evidence" value="ECO:0007669"/>
    <property type="project" value="InterPro"/>
</dbReference>
<evidence type="ECO:0000259" key="6">
    <source>
        <dbReference type="SMART" id="SM00479"/>
    </source>
</evidence>
<dbReference type="GeneID" id="38113473"/>
<keyword evidence="3" id="KW-0378">Hydrolase</keyword>
<dbReference type="InterPro" id="IPR036397">
    <property type="entry name" value="RNaseH_sf"/>
</dbReference>
<dbReference type="InterPro" id="IPR047021">
    <property type="entry name" value="REXO1/3/4-like"/>
</dbReference>
<dbReference type="RefSeq" id="XP_026605985.1">
    <property type="nucleotide sequence ID" value="XM_026745119.1"/>
</dbReference>
<dbReference type="SUPFAM" id="SSF53098">
    <property type="entry name" value="Ribonuclease H-like"/>
    <property type="match status" value="1"/>
</dbReference>
<evidence type="ECO:0000256" key="4">
    <source>
        <dbReference type="ARBA" id="ARBA00022839"/>
    </source>
</evidence>
<evidence type="ECO:0000313" key="8">
    <source>
        <dbReference type="Proteomes" id="UP000256690"/>
    </source>
</evidence>
<dbReference type="InterPro" id="IPR012337">
    <property type="entry name" value="RNaseH-like_sf"/>
</dbReference>
<feature type="domain" description="Exonuclease" evidence="6">
    <location>
        <begin position="404"/>
        <end position="588"/>
    </location>
</feature>
<feature type="compositionally biased region" description="Basic and acidic residues" evidence="5">
    <location>
        <begin position="41"/>
        <end position="75"/>
    </location>
</feature>
<dbReference type="PANTHER" id="PTHR12801">
    <property type="entry name" value="RNA EXONUCLEASE REXO1 / RECO3 FAMILY MEMBER-RELATED"/>
    <property type="match status" value="1"/>
</dbReference>
<dbReference type="OrthoDB" id="3996471at2759"/>
<evidence type="ECO:0000313" key="7">
    <source>
        <dbReference type="EMBL" id="RDW86461.1"/>
    </source>
</evidence>
<dbReference type="EMBL" id="PVWQ01000003">
    <property type="protein sequence ID" value="RDW86461.1"/>
    <property type="molecule type" value="Genomic_DNA"/>
</dbReference>
<dbReference type="SMART" id="SM00479">
    <property type="entry name" value="EXOIII"/>
    <property type="match status" value="1"/>
</dbReference>
<feature type="compositionally biased region" description="Low complexity" evidence="5">
    <location>
        <begin position="81"/>
        <end position="91"/>
    </location>
</feature>
<evidence type="ECO:0000256" key="5">
    <source>
        <dbReference type="SAM" id="MobiDB-lite"/>
    </source>
</evidence>
<gene>
    <name evidence="7" type="ORF">DSM5745_03103</name>
</gene>
<comment type="caution">
    <text evidence="7">The sequence shown here is derived from an EMBL/GenBank/DDBJ whole genome shotgun (WGS) entry which is preliminary data.</text>
</comment>
<dbReference type="InterPro" id="IPR013520">
    <property type="entry name" value="Ribonucl_H"/>
</dbReference>
<organism evidence="7 8">
    <name type="scientific">Aspergillus mulundensis</name>
    <dbReference type="NCBI Taxonomy" id="1810919"/>
    <lineage>
        <taxon>Eukaryota</taxon>
        <taxon>Fungi</taxon>
        <taxon>Dikarya</taxon>
        <taxon>Ascomycota</taxon>
        <taxon>Pezizomycotina</taxon>
        <taxon>Eurotiomycetes</taxon>
        <taxon>Eurotiomycetidae</taxon>
        <taxon>Eurotiales</taxon>
        <taxon>Aspergillaceae</taxon>
        <taxon>Aspergillus</taxon>
        <taxon>Aspergillus subgen. Nidulantes</taxon>
    </lineage>
</organism>
<keyword evidence="8" id="KW-1185">Reference proteome</keyword>
<dbReference type="GO" id="GO:0005634">
    <property type="term" value="C:nucleus"/>
    <property type="evidence" value="ECO:0007669"/>
    <property type="project" value="TreeGrafter"/>
</dbReference>
<protein>
    <submittedName>
        <fullName evidence="7">RNA exonuclease 3</fullName>
    </submittedName>
</protein>
<sequence>MFAPLGLFKDIPCPQGRECTLMACMFSHRNLTSASVSQDASSEKENAEPPTKRIKLEPRAEAKETSKDDLPRVDSTKSTPVKKPAVPVPRVESTPPVSRQSATPTTTATTPTKRESTPTSGSNLPPRQAPKETLNPRMLQKAPATYNVRVAIVKKLHGALCSLNDQFVKDKTLQDKCLILTPDELITMALDEEEKVARESPTVYSNVVKLRIVKLSKMSKDDWAKELKDYLNKKYYKIKIGAASKEPKPFKSNLTVEEEIAVASHLITPLQGLEEFGYVTRAPTADEIETAKKGVAEAKGWEKCERCNARFQVFPGRAEDGSLTTGGTCTHHPGKAFYPPKKKTDHITGTTREGYFTCCNQKLGESSGCTTGATHVFKVSETKRLASILQFEQTPENLHLDNPTPICFDCEMGYTTFGMELIRLTAVSWPVGEKVLDVLVRPLGEVLDLNSRYSGVFPEHFANAIPYGSPVEPSTSDSTQHRLVSSPAEARSLLLNLVTPTTPLIGHAIDNDLNACRIIHPTVIDTAILYPHPGGGLPWRMSLRTLARKHLDREIQTGGASGKQGHDSAEDALATGDLVRVKAGLVWGRLKEKGWVVIEGKLVAPDSNAAAGPVQLKLGEGAGVKRTREGE</sequence>
<feature type="compositionally biased region" description="Low complexity" evidence="5">
    <location>
        <begin position="101"/>
        <end position="111"/>
    </location>
</feature>
<feature type="region of interest" description="Disordered" evidence="5">
    <location>
        <begin position="34"/>
        <end position="135"/>
    </location>
</feature>
<comment type="similarity">
    <text evidence="1">Belongs to the REXO1/REXO3 family.</text>
</comment>
<dbReference type="InterPro" id="IPR034922">
    <property type="entry name" value="REX1-like_exo"/>
</dbReference>
<name>A0A3D8SJV9_9EURO</name>
<dbReference type="GO" id="GO:0004527">
    <property type="term" value="F:exonuclease activity"/>
    <property type="evidence" value="ECO:0007669"/>
    <property type="project" value="UniProtKB-KW"/>
</dbReference>
<evidence type="ECO:0000256" key="3">
    <source>
        <dbReference type="ARBA" id="ARBA00022801"/>
    </source>
</evidence>
<keyword evidence="2" id="KW-0540">Nuclease</keyword>